<dbReference type="InterPro" id="IPR027417">
    <property type="entry name" value="P-loop_NTPase"/>
</dbReference>
<protein>
    <recommendedName>
        <fullName evidence="2">G domain-containing protein</fullName>
    </recommendedName>
</protein>
<dbReference type="Proteomes" id="UP001213000">
    <property type="component" value="Unassembled WGS sequence"/>
</dbReference>
<organism evidence="3 4">
    <name type="scientific">Leucocoprinus birnbaumii</name>
    <dbReference type="NCBI Taxonomy" id="56174"/>
    <lineage>
        <taxon>Eukaryota</taxon>
        <taxon>Fungi</taxon>
        <taxon>Dikarya</taxon>
        <taxon>Basidiomycota</taxon>
        <taxon>Agaricomycotina</taxon>
        <taxon>Agaricomycetes</taxon>
        <taxon>Agaricomycetidae</taxon>
        <taxon>Agaricales</taxon>
        <taxon>Agaricineae</taxon>
        <taxon>Agaricaceae</taxon>
        <taxon>Leucocoprinus</taxon>
    </lineage>
</organism>
<accession>A0AAD5VQK9</accession>
<evidence type="ECO:0000259" key="2">
    <source>
        <dbReference type="Pfam" id="PF01926"/>
    </source>
</evidence>
<reference evidence="3" key="1">
    <citation type="submission" date="2022-07" db="EMBL/GenBank/DDBJ databases">
        <title>Genome Sequence of Leucocoprinus birnbaumii.</title>
        <authorList>
            <person name="Buettner E."/>
        </authorList>
    </citation>
    <scope>NUCLEOTIDE SEQUENCE</scope>
    <source>
        <strain evidence="3">VT141</strain>
    </source>
</reference>
<comment type="caution">
    <text evidence="3">The sequence shown here is derived from an EMBL/GenBank/DDBJ whole genome shotgun (WGS) entry which is preliminary data.</text>
</comment>
<feature type="coiled-coil region" evidence="1">
    <location>
        <begin position="196"/>
        <end position="223"/>
    </location>
</feature>
<gene>
    <name evidence="3" type="ORF">NP233_g9632</name>
</gene>
<dbReference type="SUPFAM" id="SSF52540">
    <property type="entry name" value="P-loop containing nucleoside triphosphate hydrolases"/>
    <property type="match status" value="1"/>
</dbReference>
<dbReference type="Pfam" id="PF01926">
    <property type="entry name" value="MMR_HSR1"/>
    <property type="match status" value="1"/>
</dbReference>
<name>A0AAD5VQK9_9AGAR</name>
<dbReference type="AlphaFoldDB" id="A0AAD5VQK9"/>
<feature type="domain" description="G" evidence="2">
    <location>
        <begin position="275"/>
        <end position="371"/>
    </location>
</feature>
<evidence type="ECO:0000256" key="1">
    <source>
        <dbReference type="SAM" id="Coils"/>
    </source>
</evidence>
<keyword evidence="1" id="KW-0175">Coiled coil</keyword>
<dbReference type="Gene3D" id="3.40.50.300">
    <property type="entry name" value="P-loop containing nucleotide triphosphate hydrolases"/>
    <property type="match status" value="2"/>
</dbReference>
<dbReference type="GO" id="GO:0005525">
    <property type="term" value="F:GTP binding"/>
    <property type="evidence" value="ECO:0007669"/>
    <property type="project" value="InterPro"/>
</dbReference>
<proteinExistence type="predicted"/>
<sequence length="559" mass="63747">MDKGCVRDNRTSFYRAHTSFRGKNGYRPKESIIVPRISGVIYMHPITDPQESPNVMLMNLEMLRHLCGEDFCDRVILVITGLSDEAAEEEDPREQNLKQDSWSSMIILGSTVCRFTQTLESAGQIIHAIVEAEYRNQTRLHEQIMLIQREMVIEHNSLPRTRSGQYLHGLLTQLVEERSEEIRHLKKSDQRVDIRLSGEDETLGALQRDMENLERDLRKLERNWLLQWRKWAPSKPHGILTTLDIIAISSHNGLFMPLQIEDVDAANVRRNDIVIAFMGPTGSGKSYFIDLLTQQVGQRAKTSAKSATVAIGATRVSNDGKWGGRSVVLVDTPGFDDTTRTDYEILALINEWLKKTYEGHVKLSGLLYLHRITENRITGSLLKNVATFEQLCGGMALKQVVLTTTCWTRGDAALHGPARVEQLKGDYWKAIIGQGASVDALMPNTYEGAWRIVETLINRHRTDIVLLQKEVVDQRIALNETKAGQTLYNDFQKELAEKKKGLEKLINQARGSNDERLKQHLQKEYEKVQADFNRTFLTEEARDQSSFKRFISLIAFCIR</sequence>
<dbReference type="InterPro" id="IPR006073">
    <property type="entry name" value="GTP-bd"/>
</dbReference>
<evidence type="ECO:0000313" key="4">
    <source>
        <dbReference type="Proteomes" id="UP001213000"/>
    </source>
</evidence>
<keyword evidence="4" id="KW-1185">Reference proteome</keyword>
<dbReference type="EMBL" id="JANIEX010000880">
    <property type="protein sequence ID" value="KAJ3562352.1"/>
    <property type="molecule type" value="Genomic_DNA"/>
</dbReference>
<evidence type="ECO:0000313" key="3">
    <source>
        <dbReference type="EMBL" id="KAJ3562352.1"/>
    </source>
</evidence>